<dbReference type="PANTHER" id="PTHR45586">
    <property type="entry name" value="TPR REPEAT-CONTAINING PROTEIN PA4667"/>
    <property type="match status" value="1"/>
</dbReference>
<dbReference type="EMBL" id="CATKSH010000011">
    <property type="protein sequence ID" value="CAI9121189.1"/>
    <property type="molecule type" value="Genomic_DNA"/>
</dbReference>
<keyword evidence="5" id="KW-1185">Reference proteome</keyword>
<reference evidence="4" key="1">
    <citation type="submission" date="2023-03" db="EMBL/GenBank/DDBJ databases">
        <authorList>
            <person name="Cleenwerck I."/>
        </authorList>
    </citation>
    <scope>NUCLEOTIDE SEQUENCE</scope>
    <source>
        <strain evidence="4">LMG 32879</strain>
    </source>
</reference>
<dbReference type="InterPro" id="IPR011990">
    <property type="entry name" value="TPR-like_helical_dom_sf"/>
</dbReference>
<evidence type="ECO:0000313" key="5">
    <source>
        <dbReference type="Proteomes" id="UP001176960"/>
    </source>
</evidence>
<dbReference type="PANTHER" id="PTHR45586:SF14">
    <property type="entry name" value="TETRATRICOPEPTIDE TPR_2 REPEAT PROTEIN"/>
    <property type="match status" value="1"/>
</dbReference>
<feature type="repeat" description="TPR" evidence="3">
    <location>
        <begin position="117"/>
        <end position="150"/>
    </location>
</feature>
<name>A0AA35XWT0_9PROT</name>
<dbReference type="InterPro" id="IPR051012">
    <property type="entry name" value="CellSynth/LPSAsmb/PSIAsmb"/>
</dbReference>
<accession>A0AA35XWT0</accession>
<sequence>MSQNPFEVMRRREQADTGMALLAGGRVAEAEARFKALLTDEAGNPEALHGLACVALASGKAALAIGLAGRALNDGNLSEAQRGRFHLTLAQGLADEHHLEPARAALHVSILLQPLNPRAHLLMGTILAGLGRLDDSLIALSEALRLAPDDLSCMQALGAQLMRAERKAEAVGVFQDIVARQPDLAAAWANLGAALFECGAFEEAHAALLRAVETSDDVAAETLNNLGLVEMARGHLLAAGRAFEDAARRAPDDLRVRNNHATLLSELGEAKRASASLRDIMITNAGEEAVRAEFNHAALLLGQGRMAEGWAAFQSRSAFVPLAPETWDGQPTDRPVTIHAEQGLGDIVQFLRYLPMAAERAPLRVCLPDAAGKLLALMPSLANLPPGRVQVASASEEGLSANLLSLPFLLHCHDAPDPAPYFVVDVGPVGGRVGIMWSGSRHYRFDRRRSLTRAQIAPVFDVPGVEFLCLQKDVSDADLAGMIHADMSDLAATARAVASCELIIGVDSVVVHLAGALGRPAWLLNRYGGDWRWRGPSWYESITMFQATTPDVPDIAWPPVVARVVEALRADVSGGVLASKRG</sequence>
<dbReference type="PROSITE" id="PS50005">
    <property type="entry name" value="TPR"/>
    <property type="match status" value="2"/>
</dbReference>
<proteinExistence type="predicted"/>
<dbReference type="Gene3D" id="3.40.50.2000">
    <property type="entry name" value="Glycogen Phosphorylase B"/>
    <property type="match status" value="1"/>
</dbReference>
<dbReference type="RefSeq" id="WP_289841412.1">
    <property type="nucleotide sequence ID" value="NZ_CATKSH010000011.1"/>
</dbReference>
<gene>
    <name evidence="4" type="ORF">LMG32879_002035</name>
</gene>
<comment type="caution">
    <text evidence="4">The sequence shown here is derived from an EMBL/GenBank/DDBJ whole genome shotgun (WGS) entry which is preliminary data.</text>
</comment>
<evidence type="ECO:0000313" key="4">
    <source>
        <dbReference type="EMBL" id="CAI9121189.1"/>
    </source>
</evidence>
<feature type="repeat" description="TPR" evidence="3">
    <location>
        <begin position="185"/>
        <end position="218"/>
    </location>
</feature>
<dbReference type="InterPro" id="IPR019734">
    <property type="entry name" value="TPR_rpt"/>
</dbReference>
<keyword evidence="1" id="KW-0677">Repeat</keyword>
<protein>
    <submittedName>
        <fullName evidence="4">Tetratricopeptide repeat protein</fullName>
    </submittedName>
</protein>
<dbReference type="Proteomes" id="UP001176960">
    <property type="component" value="Unassembled WGS sequence"/>
</dbReference>
<keyword evidence="2 3" id="KW-0802">TPR repeat</keyword>
<dbReference type="SMART" id="SM00028">
    <property type="entry name" value="TPR"/>
    <property type="match status" value="4"/>
</dbReference>
<organism evidence="4 5">
    <name type="scientific">Brytella acorum</name>
    <dbReference type="NCBI Taxonomy" id="2959299"/>
    <lineage>
        <taxon>Bacteria</taxon>
        <taxon>Pseudomonadati</taxon>
        <taxon>Pseudomonadota</taxon>
        <taxon>Alphaproteobacteria</taxon>
        <taxon>Acetobacterales</taxon>
        <taxon>Acetobacteraceae</taxon>
        <taxon>Brytella</taxon>
    </lineage>
</organism>
<dbReference type="AlphaFoldDB" id="A0AA35XWT0"/>
<dbReference type="SUPFAM" id="SSF48452">
    <property type="entry name" value="TPR-like"/>
    <property type="match status" value="1"/>
</dbReference>
<dbReference type="Gene3D" id="1.25.40.10">
    <property type="entry name" value="Tetratricopeptide repeat domain"/>
    <property type="match status" value="1"/>
</dbReference>
<dbReference type="SUPFAM" id="SSF53756">
    <property type="entry name" value="UDP-Glycosyltransferase/glycogen phosphorylase"/>
    <property type="match status" value="1"/>
</dbReference>
<evidence type="ECO:0000256" key="3">
    <source>
        <dbReference type="PROSITE-ProRule" id="PRU00339"/>
    </source>
</evidence>
<dbReference type="Pfam" id="PF13432">
    <property type="entry name" value="TPR_16"/>
    <property type="match status" value="3"/>
</dbReference>
<evidence type="ECO:0000256" key="2">
    <source>
        <dbReference type="ARBA" id="ARBA00022803"/>
    </source>
</evidence>
<evidence type="ECO:0000256" key="1">
    <source>
        <dbReference type="ARBA" id="ARBA00022737"/>
    </source>
</evidence>